<evidence type="ECO:0000313" key="1">
    <source>
        <dbReference type="EMBL" id="KAI8529869.1"/>
    </source>
</evidence>
<proteinExistence type="predicted"/>
<keyword evidence="2" id="KW-1185">Reference proteome</keyword>
<protein>
    <submittedName>
        <fullName evidence="1">Uncharacterized protein</fullName>
    </submittedName>
</protein>
<dbReference type="Proteomes" id="UP001062846">
    <property type="component" value="Chromosome 11"/>
</dbReference>
<organism evidence="1 2">
    <name type="scientific">Rhododendron molle</name>
    <name type="common">Chinese azalea</name>
    <name type="synonym">Azalea mollis</name>
    <dbReference type="NCBI Taxonomy" id="49168"/>
    <lineage>
        <taxon>Eukaryota</taxon>
        <taxon>Viridiplantae</taxon>
        <taxon>Streptophyta</taxon>
        <taxon>Embryophyta</taxon>
        <taxon>Tracheophyta</taxon>
        <taxon>Spermatophyta</taxon>
        <taxon>Magnoliopsida</taxon>
        <taxon>eudicotyledons</taxon>
        <taxon>Gunneridae</taxon>
        <taxon>Pentapetalae</taxon>
        <taxon>asterids</taxon>
        <taxon>Ericales</taxon>
        <taxon>Ericaceae</taxon>
        <taxon>Ericoideae</taxon>
        <taxon>Rhodoreae</taxon>
        <taxon>Rhododendron</taxon>
    </lineage>
</organism>
<sequence length="126" mass="14487">MSGVGVNFMVNSRLVGSLFKSSTSQRDCASIISINEAILFDNHDAFNKDKSTTERHSEGATLSAEETQDRMDQFTYIMQEKVMLGEDHQHLDYSKFDEDETLDGHWQGRLVRMLKRSTLMMFSLNR</sequence>
<name>A0ACC0LNG4_RHOML</name>
<accession>A0ACC0LNG4</accession>
<gene>
    <name evidence="1" type="ORF">RHMOL_Rhmol11G0007900</name>
</gene>
<evidence type="ECO:0000313" key="2">
    <source>
        <dbReference type="Proteomes" id="UP001062846"/>
    </source>
</evidence>
<reference evidence="1" key="1">
    <citation type="submission" date="2022-02" db="EMBL/GenBank/DDBJ databases">
        <title>Plant Genome Project.</title>
        <authorList>
            <person name="Zhang R.-G."/>
        </authorList>
    </citation>
    <scope>NUCLEOTIDE SEQUENCE</scope>
    <source>
        <strain evidence="1">AT1</strain>
    </source>
</reference>
<comment type="caution">
    <text evidence="1">The sequence shown here is derived from an EMBL/GenBank/DDBJ whole genome shotgun (WGS) entry which is preliminary data.</text>
</comment>
<dbReference type="EMBL" id="CM046398">
    <property type="protein sequence ID" value="KAI8529869.1"/>
    <property type="molecule type" value="Genomic_DNA"/>
</dbReference>